<accession>A0A290Z860</accession>
<comment type="subcellular location">
    <subcellularLocation>
        <location evidence="1">Cell membrane</location>
        <topology evidence="1">Multi-pass membrane protein</topology>
    </subcellularLocation>
</comment>
<evidence type="ECO:0000256" key="6">
    <source>
        <dbReference type="SAM" id="Phobius"/>
    </source>
</evidence>
<sequence length="175" mass="17044">MLTAPTIALPPVGGLLIRRVGVQTVLVVSVLLCAAGTAGLVLLGPGSTLATLALPLLAIGTGIGLPSGHLDRLAVGEAGEYRRGAAAALFNTVRLNSENIGIAAVGAAVAVLSPAGLAGEEFTTALRSIALVLAAIALATAVLLVVVNRRSSPPVEHGAEPVRAPDAAGSAGSAG</sequence>
<feature type="region of interest" description="Disordered" evidence="5">
    <location>
        <begin position="153"/>
        <end position="175"/>
    </location>
</feature>
<dbReference type="Proteomes" id="UP000218505">
    <property type="component" value="Chromosome"/>
</dbReference>
<dbReference type="Gene3D" id="1.20.1250.20">
    <property type="entry name" value="MFS general substrate transporter like domains"/>
    <property type="match status" value="1"/>
</dbReference>
<dbReference type="EMBL" id="CP023445">
    <property type="protein sequence ID" value="ATE55198.1"/>
    <property type="molecule type" value="Genomic_DNA"/>
</dbReference>
<evidence type="ECO:0000256" key="1">
    <source>
        <dbReference type="ARBA" id="ARBA00004651"/>
    </source>
</evidence>
<keyword evidence="3 6" id="KW-1133">Transmembrane helix</keyword>
<dbReference type="SUPFAM" id="SSF103473">
    <property type="entry name" value="MFS general substrate transporter"/>
    <property type="match status" value="1"/>
</dbReference>
<dbReference type="InterPro" id="IPR036259">
    <property type="entry name" value="MFS_trans_sf"/>
</dbReference>
<keyword evidence="9" id="KW-1185">Reference proteome</keyword>
<dbReference type="KEGG" id="apre:CNX65_19500"/>
<feature type="transmembrane region" description="Helical" evidence="6">
    <location>
        <begin position="20"/>
        <end position="43"/>
    </location>
</feature>
<reference evidence="8" key="1">
    <citation type="submission" date="2017-09" db="EMBL/GenBank/DDBJ databases">
        <title>Complete Genome Sequence of ansamitocin-producing Bacterium Actinosynnema pretiosum X47.</title>
        <authorList>
            <person name="Cao G."/>
            <person name="Zong G."/>
            <person name="Zhong C."/>
            <person name="Fu J."/>
        </authorList>
    </citation>
    <scope>NUCLEOTIDE SEQUENCE [LARGE SCALE GENOMIC DNA]</scope>
    <source>
        <strain evidence="8">X47</strain>
    </source>
</reference>
<evidence type="ECO:0000256" key="4">
    <source>
        <dbReference type="ARBA" id="ARBA00023136"/>
    </source>
</evidence>
<gene>
    <name evidence="8" type="ORF">CNX65_19500</name>
</gene>
<evidence type="ECO:0000256" key="2">
    <source>
        <dbReference type="ARBA" id="ARBA00022692"/>
    </source>
</evidence>
<dbReference type="GO" id="GO:0005886">
    <property type="term" value="C:plasma membrane"/>
    <property type="evidence" value="ECO:0007669"/>
    <property type="project" value="UniProtKB-SubCell"/>
</dbReference>
<name>A0A290Z860_9PSEU</name>
<evidence type="ECO:0000313" key="9">
    <source>
        <dbReference type="Proteomes" id="UP000218505"/>
    </source>
</evidence>
<protein>
    <recommendedName>
        <fullName evidence="7">Major facilitator superfamily (MFS) profile domain-containing protein</fullName>
    </recommendedName>
</protein>
<evidence type="ECO:0000313" key="8">
    <source>
        <dbReference type="EMBL" id="ATE55198.1"/>
    </source>
</evidence>
<feature type="transmembrane region" description="Helical" evidence="6">
    <location>
        <begin position="100"/>
        <end position="119"/>
    </location>
</feature>
<evidence type="ECO:0000256" key="5">
    <source>
        <dbReference type="SAM" id="MobiDB-lite"/>
    </source>
</evidence>
<organism evidence="8 9">
    <name type="scientific">Actinosynnema pretiosum</name>
    <dbReference type="NCBI Taxonomy" id="42197"/>
    <lineage>
        <taxon>Bacteria</taxon>
        <taxon>Bacillati</taxon>
        <taxon>Actinomycetota</taxon>
        <taxon>Actinomycetes</taxon>
        <taxon>Pseudonocardiales</taxon>
        <taxon>Pseudonocardiaceae</taxon>
        <taxon>Actinosynnema</taxon>
    </lineage>
</organism>
<feature type="transmembrane region" description="Helical" evidence="6">
    <location>
        <begin position="125"/>
        <end position="147"/>
    </location>
</feature>
<keyword evidence="2 6" id="KW-0812">Transmembrane</keyword>
<dbReference type="InterPro" id="IPR020846">
    <property type="entry name" value="MFS_dom"/>
</dbReference>
<keyword evidence="4 6" id="KW-0472">Membrane</keyword>
<evidence type="ECO:0000259" key="7">
    <source>
        <dbReference type="PROSITE" id="PS50850"/>
    </source>
</evidence>
<dbReference type="AlphaFoldDB" id="A0A290Z860"/>
<dbReference type="PROSITE" id="PS50850">
    <property type="entry name" value="MFS"/>
    <property type="match status" value="1"/>
</dbReference>
<dbReference type="GO" id="GO:0022857">
    <property type="term" value="F:transmembrane transporter activity"/>
    <property type="evidence" value="ECO:0007669"/>
    <property type="project" value="InterPro"/>
</dbReference>
<evidence type="ECO:0000256" key="3">
    <source>
        <dbReference type="ARBA" id="ARBA00022989"/>
    </source>
</evidence>
<proteinExistence type="predicted"/>
<feature type="domain" description="Major facilitator superfamily (MFS) profile" evidence="7">
    <location>
        <begin position="1"/>
        <end position="152"/>
    </location>
</feature>
<dbReference type="Pfam" id="PF07690">
    <property type="entry name" value="MFS_1"/>
    <property type="match status" value="1"/>
</dbReference>
<dbReference type="InterPro" id="IPR011701">
    <property type="entry name" value="MFS"/>
</dbReference>
<dbReference type="RefSeq" id="WP_096495033.1">
    <property type="nucleotide sequence ID" value="NZ_CP023445.1"/>
</dbReference>